<dbReference type="EMBL" id="JAIWYP010000005">
    <property type="protein sequence ID" value="KAH3825890.1"/>
    <property type="molecule type" value="Genomic_DNA"/>
</dbReference>
<reference evidence="2" key="1">
    <citation type="journal article" date="2019" name="bioRxiv">
        <title>The Genome of the Zebra Mussel, Dreissena polymorpha: A Resource for Invasive Species Research.</title>
        <authorList>
            <person name="McCartney M.A."/>
            <person name="Auch B."/>
            <person name="Kono T."/>
            <person name="Mallez S."/>
            <person name="Zhang Y."/>
            <person name="Obille A."/>
            <person name="Becker A."/>
            <person name="Abrahante J.E."/>
            <person name="Garbe J."/>
            <person name="Badalamenti J.P."/>
            <person name="Herman A."/>
            <person name="Mangelson H."/>
            <person name="Liachko I."/>
            <person name="Sullivan S."/>
            <person name="Sone E.D."/>
            <person name="Koren S."/>
            <person name="Silverstein K.A.T."/>
            <person name="Beckman K.B."/>
            <person name="Gohl D.M."/>
        </authorList>
    </citation>
    <scope>NUCLEOTIDE SEQUENCE</scope>
    <source>
        <strain evidence="2">Duluth1</strain>
        <tissue evidence="2">Whole animal</tissue>
    </source>
</reference>
<dbReference type="Proteomes" id="UP000828390">
    <property type="component" value="Unassembled WGS sequence"/>
</dbReference>
<gene>
    <name evidence="2" type="ORF">DPMN_127774</name>
</gene>
<evidence type="ECO:0000313" key="2">
    <source>
        <dbReference type="EMBL" id="KAH3825890.1"/>
    </source>
</evidence>
<dbReference type="AlphaFoldDB" id="A0A9D4JV52"/>
<feature type="compositionally biased region" description="Basic and acidic residues" evidence="1">
    <location>
        <begin position="44"/>
        <end position="58"/>
    </location>
</feature>
<keyword evidence="3" id="KW-1185">Reference proteome</keyword>
<organism evidence="2 3">
    <name type="scientific">Dreissena polymorpha</name>
    <name type="common">Zebra mussel</name>
    <name type="synonym">Mytilus polymorpha</name>
    <dbReference type="NCBI Taxonomy" id="45954"/>
    <lineage>
        <taxon>Eukaryota</taxon>
        <taxon>Metazoa</taxon>
        <taxon>Spiralia</taxon>
        <taxon>Lophotrochozoa</taxon>
        <taxon>Mollusca</taxon>
        <taxon>Bivalvia</taxon>
        <taxon>Autobranchia</taxon>
        <taxon>Heteroconchia</taxon>
        <taxon>Euheterodonta</taxon>
        <taxon>Imparidentia</taxon>
        <taxon>Neoheterodontei</taxon>
        <taxon>Myida</taxon>
        <taxon>Dreissenoidea</taxon>
        <taxon>Dreissenidae</taxon>
        <taxon>Dreissena</taxon>
    </lineage>
</organism>
<comment type="caution">
    <text evidence="2">The sequence shown here is derived from an EMBL/GenBank/DDBJ whole genome shotgun (WGS) entry which is preliminary data.</text>
</comment>
<evidence type="ECO:0000256" key="1">
    <source>
        <dbReference type="SAM" id="MobiDB-lite"/>
    </source>
</evidence>
<evidence type="ECO:0000313" key="3">
    <source>
        <dbReference type="Proteomes" id="UP000828390"/>
    </source>
</evidence>
<reference evidence="2" key="2">
    <citation type="submission" date="2020-11" db="EMBL/GenBank/DDBJ databases">
        <authorList>
            <person name="McCartney M.A."/>
            <person name="Auch B."/>
            <person name="Kono T."/>
            <person name="Mallez S."/>
            <person name="Becker A."/>
            <person name="Gohl D.M."/>
            <person name="Silverstein K.A.T."/>
            <person name="Koren S."/>
            <person name="Bechman K.B."/>
            <person name="Herman A."/>
            <person name="Abrahante J.E."/>
            <person name="Garbe J."/>
        </authorList>
    </citation>
    <scope>NUCLEOTIDE SEQUENCE</scope>
    <source>
        <strain evidence="2">Duluth1</strain>
        <tissue evidence="2">Whole animal</tissue>
    </source>
</reference>
<feature type="region of interest" description="Disordered" evidence="1">
    <location>
        <begin position="1"/>
        <end position="22"/>
    </location>
</feature>
<proteinExistence type="predicted"/>
<name>A0A9D4JV52_DREPO</name>
<feature type="region of interest" description="Disordered" evidence="1">
    <location>
        <begin position="37"/>
        <end position="65"/>
    </location>
</feature>
<sequence>MFKETKQPLTSQHPGENADGQEWVYHGHEAGWGGFILHHGGRVGRHDPIRNSDLEGHGPKSGGKH</sequence>
<protein>
    <submittedName>
        <fullName evidence="2">Uncharacterized protein</fullName>
    </submittedName>
</protein>
<accession>A0A9D4JV52</accession>